<keyword evidence="3" id="KW-1185">Reference proteome</keyword>
<dbReference type="RefSeq" id="WP_194556612.1">
    <property type="nucleotide sequence ID" value="NZ_JADKMY010000001.1"/>
</dbReference>
<accession>A0ABR9ZJL1</accession>
<proteinExistence type="predicted"/>
<dbReference type="EMBL" id="JADKMY010000001">
    <property type="protein sequence ID" value="MBF4553623.1"/>
    <property type="molecule type" value="Genomic_DNA"/>
</dbReference>
<comment type="caution">
    <text evidence="2">The sequence shown here is derived from an EMBL/GenBank/DDBJ whole genome shotgun (WGS) entry which is preliminary data.</text>
</comment>
<evidence type="ECO:0000256" key="1">
    <source>
        <dbReference type="SAM" id="MobiDB-lite"/>
    </source>
</evidence>
<feature type="region of interest" description="Disordered" evidence="1">
    <location>
        <begin position="60"/>
        <end position="87"/>
    </location>
</feature>
<evidence type="ECO:0000313" key="2">
    <source>
        <dbReference type="EMBL" id="MBF4553623.1"/>
    </source>
</evidence>
<name>A0ABR9ZJL1_9CORY</name>
<evidence type="ECO:0000313" key="3">
    <source>
        <dbReference type="Proteomes" id="UP000635902"/>
    </source>
</evidence>
<gene>
    <name evidence="2" type="ORF">IRY30_05950</name>
</gene>
<organism evidence="2 3">
    <name type="scientific">Corynebacterium suicordis DSM 45110</name>
    <dbReference type="NCBI Taxonomy" id="1121369"/>
    <lineage>
        <taxon>Bacteria</taxon>
        <taxon>Bacillati</taxon>
        <taxon>Actinomycetota</taxon>
        <taxon>Actinomycetes</taxon>
        <taxon>Mycobacteriales</taxon>
        <taxon>Corynebacteriaceae</taxon>
        <taxon>Corynebacterium</taxon>
    </lineage>
</organism>
<dbReference type="Proteomes" id="UP000635902">
    <property type="component" value="Unassembled WGS sequence"/>
</dbReference>
<protein>
    <submittedName>
        <fullName evidence="2">Uncharacterized protein</fullName>
    </submittedName>
</protein>
<sequence>MSNQITQARDSFIENLHSMATGSYLRDEDKEFWEAPYPESVVDEARVIIDSLISSAAKVPAANAANTPSVNSSADEAEGEDDAPSPQTVAVISAITKEVNALLSLSAAHEDAVLEDEEISDLNEILRAVSEKAGAEPRVVVNHVSEMIDNYSE</sequence>
<reference evidence="2 3" key="1">
    <citation type="submission" date="2020-10" db="EMBL/GenBank/DDBJ databases">
        <title>Novel species in genus Corynebacterium.</title>
        <authorList>
            <person name="Zhang G."/>
        </authorList>
    </citation>
    <scope>NUCLEOTIDE SEQUENCE [LARGE SCALE GENOMIC DNA]</scope>
    <source>
        <strain evidence="2 3">DSM 45110</strain>
    </source>
</reference>